<dbReference type="InterPro" id="IPR050733">
    <property type="entry name" value="Vitellogenin/Apolipophorin"/>
</dbReference>
<dbReference type="InterPro" id="IPR015819">
    <property type="entry name" value="Lipid_transp_b-sht_shell"/>
</dbReference>
<organism evidence="5 6">
    <name type="scientific">Notechis scutatus</name>
    <name type="common">mainland tiger snake</name>
    <dbReference type="NCBI Taxonomy" id="8663"/>
    <lineage>
        <taxon>Eukaryota</taxon>
        <taxon>Metazoa</taxon>
        <taxon>Chordata</taxon>
        <taxon>Craniata</taxon>
        <taxon>Vertebrata</taxon>
        <taxon>Euteleostomi</taxon>
        <taxon>Lepidosauria</taxon>
        <taxon>Squamata</taxon>
        <taxon>Bifurcata</taxon>
        <taxon>Unidentata</taxon>
        <taxon>Episquamata</taxon>
        <taxon>Toxicofera</taxon>
        <taxon>Serpentes</taxon>
        <taxon>Colubroidea</taxon>
        <taxon>Elapidae</taxon>
        <taxon>Hydrophiinae</taxon>
        <taxon>Notechis</taxon>
    </lineage>
</organism>
<dbReference type="SUPFAM" id="SSF56968">
    <property type="entry name" value="Lipovitellin-phosvitin complex, beta-sheet shell regions"/>
    <property type="match status" value="1"/>
</dbReference>
<keyword evidence="1" id="KW-0758">Storage protein</keyword>
<feature type="compositionally biased region" description="Low complexity" evidence="3">
    <location>
        <begin position="131"/>
        <end position="141"/>
    </location>
</feature>
<dbReference type="InterPro" id="IPR037088">
    <property type="entry name" value="Vitellinogen_b-sht_shell_sf"/>
</dbReference>
<sequence>SSSSSDSSSDSSSSSSDSSSSSSSSDSSSSSSDSSSSSSSSDSSSSSSSSDSDSSSSDSSSDSSSSSSSSDSDSSSSSSSDSSSKSSDSEDSTVESKSSESSSECDDVEEKGKPKQFYAYSFRSLKKTKSQSDGPSDSDSQLDYKRKGDIIDENSLKHSEMRPYAVVDFRYEYLGKQPRGHKLVVLKSPSAVKVTVKDIARPANPVVCFTYMELHPHKTVAILRAGQDCRDYDVSLEVETGVFAKRPALEAKFKYPRVPKQVNDMIDEILAVLPGIASMADFSHKVQKNPSKEISMIMALKRPDECLMVMKLPEDLLYNDNCKLPYSVPMDPKAKTSTIADIPKLLFASQNGICTVESRRILNFNKKFITKGLPDDCFINVLGDCTCHKKLIVLMKYETAHNNSLLVEIHAQDIICTMKQRDGELILEVNGTRLQDGVIPRSLKHVPLQFKETKSELDFRMPLVGLENVLYTGYNVKFEVNPSIENSCGICGWYGSEAKALRRPSGHIARDEVSFVQSWVVPDKCGGDCKLRHTTVRHENPILMEQCATNLPVARCAEGCSATSTTQTLASFHCVPTGSTLPSDLTVLAEKSDDMIDLVESHTSCSCEQEQCAA</sequence>
<dbReference type="GO" id="GO:0071391">
    <property type="term" value="P:cellular response to estrogen stimulus"/>
    <property type="evidence" value="ECO:0007669"/>
    <property type="project" value="TreeGrafter"/>
</dbReference>
<feature type="region of interest" description="Disordered" evidence="3">
    <location>
        <begin position="1"/>
        <end position="111"/>
    </location>
</feature>
<dbReference type="Proteomes" id="UP000504612">
    <property type="component" value="Unplaced"/>
</dbReference>
<name>A0A6J1VWN1_9SAUR</name>
<evidence type="ECO:0000256" key="1">
    <source>
        <dbReference type="ARBA" id="ARBA00022761"/>
    </source>
</evidence>
<gene>
    <name evidence="6" type="primary">LOC113429198</name>
</gene>
<dbReference type="InterPro" id="IPR015258">
    <property type="entry name" value="Vitellinogen_b-sht_shell"/>
</dbReference>
<dbReference type="SMART" id="SM01170">
    <property type="entry name" value="DUF1944"/>
    <property type="match status" value="1"/>
</dbReference>
<dbReference type="PANTHER" id="PTHR23345">
    <property type="entry name" value="VITELLOGENIN-RELATED"/>
    <property type="match status" value="1"/>
</dbReference>
<dbReference type="AlphaFoldDB" id="A0A6J1VWN1"/>
<evidence type="ECO:0000313" key="6">
    <source>
        <dbReference type="RefSeq" id="XP_026547502.1"/>
    </source>
</evidence>
<dbReference type="Pfam" id="PF09175">
    <property type="entry name" value="Vit_b-sht_shell"/>
    <property type="match status" value="1"/>
</dbReference>
<reference evidence="6" key="1">
    <citation type="submission" date="2025-08" db="UniProtKB">
        <authorList>
            <consortium name="RefSeq"/>
        </authorList>
    </citation>
    <scope>IDENTIFICATION</scope>
</reference>
<evidence type="ECO:0000259" key="4">
    <source>
        <dbReference type="SMART" id="SM01170"/>
    </source>
</evidence>
<feature type="domain" description="Vitellinogen beta-sheet shell" evidence="4">
    <location>
        <begin position="165"/>
        <end position="325"/>
    </location>
</feature>
<keyword evidence="2" id="KW-0325">Glycoprotein</keyword>
<dbReference type="KEGG" id="nss:113429198"/>
<dbReference type="Gene3D" id="2.20.90.10">
    <property type="entry name" value="Vitellinogen, beta-sheet shell domain"/>
    <property type="match status" value="1"/>
</dbReference>
<dbReference type="RefSeq" id="XP_026547502.1">
    <property type="nucleotide sequence ID" value="XM_026691717.1"/>
</dbReference>
<dbReference type="GO" id="GO:0032355">
    <property type="term" value="P:response to estradiol"/>
    <property type="evidence" value="ECO:0007669"/>
    <property type="project" value="TreeGrafter"/>
</dbReference>
<keyword evidence="5" id="KW-1185">Reference proteome</keyword>
<evidence type="ECO:0000256" key="2">
    <source>
        <dbReference type="ARBA" id="ARBA00023180"/>
    </source>
</evidence>
<protein>
    <submittedName>
        <fullName evidence="6">Vitellogenin-2-like</fullName>
    </submittedName>
</protein>
<evidence type="ECO:0000256" key="3">
    <source>
        <dbReference type="SAM" id="MobiDB-lite"/>
    </source>
</evidence>
<accession>A0A6J1VWN1</accession>
<dbReference type="PANTHER" id="PTHR23345:SF15">
    <property type="entry name" value="VITELLOGENIN 1-RELATED"/>
    <property type="match status" value="1"/>
</dbReference>
<feature type="non-terminal residue" evidence="6">
    <location>
        <position position="1"/>
    </location>
</feature>
<feature type="region of interest" description="Disordered" evidence="3">
    <location>
        <begin position="126"/>
        <end position="146"/>
    </location>
</feature>
<dbReference type="GO" id="GO:0045735">
    <property type="term" value="F:nutrient reservoir activity"/>
    <property type="evidence" value="ECO:0007669"/>
    <property type="project" value="UniProtKB-KW"/>
</dbReference>
<evidence type="ECO:0000313" key="5">
    <source>
        <dbReference type="Proteomes" id="UP000504612"/>
    </source>
</evidence>
<dbReference type="GO" id="GO:0005319">
    <property type="term" value="F:lipid transporter activity"/>
    <property type="evidence" value="ECO:0007669"/>
    <property type="project" value="InterPro"/>
</dbReference>
<feature type="compositionally biased region" description="Low complexity" evidence="3">
    <location>
        <begin position="1"/>
        <end position="86"/>
    </location>
</feature>
<proteinExistence type="predicted"/>
<dbReference type="GeneID" id="113429198"/>